<accession>A0ACD2ZYC7</accession>
<evidence type="ECO:0000313" key="2">
    <source>
        <dbReference type="Proteomes" id="UP000308600"/>
    </source>
</evidence>
<dbReference type="EMBL" id="ML209364">
    <property type="protein sequence ID" value="TFK58442.1"/>
    <property type="molecule type" value="Genomic_DNA"/>
</dbReference>
<proteinExistence type="predicted"/>
<evidence type="ECO:0000313" key="1">
    <source>
        <dbReference type="EMBL" id="TFK58442.1"/>
    </source>
</evidence>
<organism evidence="1 2">
    <name type="scientific">Pluteus cervinus</name>
    <dbReference type="NCBI Taxonomy" id="181527"/>
    <lineage>
        <taxon>Eukaryota</taxon>
        <taxon>Fungi</taxon>
        <taxon>Dikarya</taxon>
        <taxon>Basidiomycota</taxon>
        <taxon>Agaricomycotina</taxon>
        <taxon>Agaricomycetes</taxon>
        <taxon>Agaricomycetidae</taxon>
        <taxon>Agaricales</taxon>
        <taxon>Pluteineae</taxon>
        <taxon>Pluteaceae</taxon>
        <taxon>Pluteus</taxon>
    </lineage>
</organism>
<protein>
    <submittedName>
        <fullName evidence="1">Uncharacterized protein</fullName>
    </submittedName>
</protein>
<sequence>MPASRILGRLLGRKTRNQESSPTNIPAPASTSPTVPIPSPTIFIAMQNSGILPDALYRPIIEYISEEKALYQLTLASQILRLEAQRVLYHTLVKDDLDTHKGFLKSITRDPRLASYVREYSLMATKTIDKELWGLLALGLQSMTHLSSLGFRDHGGGPSASKILPNCTFQLDSLNWECNSDEDFLIKFLATQPRIRKLSLAPSWGLDTFREVPPTYLPDLEQCCGGHGVLRSFLPNHRITRVRWIPDLEEPLRPDPIVLSHINQSVKMLSFGGYFGRMELPLIATHLQSLEFLELIGLHVSVRVCFEGVLDQYSYAGPDLYRRQTCS</sequence>
<name>A0ACD2ZYC7_9AGAR</name>
<keyword evidence="2" id="KW-1185">Reference proteome</keyword>
<dbReference type="Proteomes" id="UP000308600">
    <property type="component" value="Unassembled WGS sequence"/>
</dbReference>
<reference evidence="1 2" key="1">
    <citation type="journal article" date="2019" name="Nat. Ecol. Evol.">
        <title>Megaphylogeny resolves global patterns of mushroom evolution.</title>
        <authorList>
            <person name="Varga T."/>
            <person name="Krizsan K."/>
            <person name="Foldi C."/>
            <person name="Dima B."/>
            <person name="Sanchez-Garcia M."/>
            <person name="Sanchez-Ramirez S."/>
            <person name="Szollosi G.J."/>
            <person name="Szarkandi J.G."/>
            <person name="Papp V."/>
            <person name="Albert L."/>
            <person name="Andreopoulos W."/>
            <person name="Angelini C."/>
            <person name="Antonin V."/>
            <person name="Barry K.W."/>
            <person name="Bougher N.L."/>
            <person name="Buchanan P."/>
            <person name="Buyck B."/>
            <person name="Bense V."/>
            <person name="Catcheside P."/>
            <person name="Chovatia M."/>
            <person name="Cooper J."/>
            <person name="Damon W."/>
            <person name="Desjardin D."/>
            <person name="Finy P."/>
            <person name="Geml J."/>
            <person name="Haridas S."/>
            <person name="Hughes K."/>
            <person name="Justo A."/>
            <person name="Karasinski D."/>
            <person name="Kautmanova I."/>
            <person name="Kiss B."/>
            <person name="Kocsube S."/>
            <person name="Kotiranta H."/>
            <person name="LaButti K.M."/>
            <person name="Lechner B.E."/>
            <person name="Liimatainen K."/>
            <person name="Lipzen A."/>
            <person name="Lukacs Z."/>
            <person name="Mihaltcheva S."/>
            <person name="Morgado L.N."/>
            <person name="Niskanen T."/>
            <person name="Noordeloos M.E."/>
            <person name="Ohm R.A."/>
            <person name="Ortiz-Santana B."/>
            <person name="Ovrebo C."/>
            <person name="Racz N."/>
            <person name="Riley R."/>
            <person name="Savchenko A."/>
            <person name="Shiryaev A."/>
            <person name="Soop K."/>
            <person name="Spirin V."/>
            <person name="Szebenyi C."/>
            <person name="Tomsovsky M."/>
            <person name="Tulloss R.E."/>
            <person name="Uehling J."/>
            <person name="Grigoriev I.V."/>
            <person name="Vagvolgyi C."/>
            <person name="Papp T."/>
            <person name="Martin F.M."/>
            <person name="Miettinen O."/>
            <person name="Hibbett D.S."/>
            <person name="Nagy L.G."/>
        </authorList>
    </citation>
    <scope>NUCLEOTIDE SEQUENCE [LARGE SCALE GENOMIC DNA]</scope>
    <source>
        <strain evidence="1 2">NL-1719</strain>
    </source>
</reference>
<gene>
    <name evidence="1" type="ORF">BDN72DRAFT_84658</name>
</gene>